<protein>
    <submittedName>
        <fullName evidence="1">Uncharacterized protein</fullName>
    </submittedName>
</protein>
<evidence type="ECO:0000313" key="2">
    <source>
        <dbReference type="Proteomes" id="UP001341840"/>
    </source>
</evidence>
<comment type="caution">
    <text evidence="1">The sequence shown here is derived from an EMBL/GenBank/DDBJ whole genome shotgun (WGS) entry which is preliminary data.</text>
</comment>
<name>A0ABU6RUD7_9FABA</name>
<reference evidence="1 2" key="1">
    <citation type="journal article" date="2023" name="Plants (Basel)">
        <title>Bridging the Gap: Combining Genomics and Transcriptomics Approaches to Understand Stylosanthes scabra, an Orphan Legume from the Brazilian Caatinga.</title>
        <authorList>
            <person name="Ferreira-Neto J.R.C."/>
            <person name="da Silva M.D."/>
            <person name="Binneck E."/>
            <person name="de Melo N.F."/>
            <person name="da Silva R.H."/>
            <person name="de Melo A.L.T.M."/>
            <person name="Pandolfi V."/>
            <person name="Bustamante F.O."/>
            <person name="Brasileiro-Vidal A.C."/>
            <person name="Benko-Iseppon A.M."/>
        </authorList>
    </citation>
    <scope>NUCLEOTIDE SEQUENCE [LARGE SCALE GENOMIC DNA]</scope>
    <source>
        <tissue evidence="1">Leaves</tissue>
    </source>
</reference>
<dbReference type="Proteomes" id="UP001341840">
    <property type="component" value="Unassembled WGS sequence"/>
</dbReference>
<dbReference type="EMBL" id="JASCZI010032006">
    <property type="protein sequence ID" value="MED6127747.1"/>
    <property type="molecule type" value="Genomic_DNA"/>
</dbReference>
<gene>
    <name evidence="1" type="ORF">PIB30_091099</name>
</gene>
<evidence type="ECO:0000313" key="1">
    <source>
        <dbReference type="EMBL" id="MED6127747.1"/>
    </source>
</evidence>
<proteinExistence type="predicted"/>
<organism evidence="1 2">
    <name type="scientific">Stylosanthes scabra</name>
    <dbReference type="NCBI Taxonomy" id="79078"/>
    <lineage>
        <taxon>Eukaryota</taxon>
        <taxon>Viridiplantae</taxon>
        <taxon>Streptophyta</taxon>
        <taxon>Embryophyta</taxon>
        <taxon>Tracheophyta</taxon>
        <taxon>Spermatophyta</taxon>
        <taxon>Magnoliopsida</taxon>
        <taxon>eudicotyledons</taxon>
        <taxon>Gunneridae</taxon>
        <taxon>Pentapetalae</taxon>
        <taxon>rosids</taxon>
        <taxon>fabids</taxon>
        <taxon>Fabales</taxon>
        <taxon>Fabaceae</taxon>
        <taxon>Papilionoideae</taxon>
        <taxon>50 kb inversion clade</taxon>
        <taxon>dalbergioids sensu lato</taxon>
        <taxon>Dalbergieae</taxon>
        <taxon>Pterocarpus clade</taxon>
        <taxon>Stylosanthes</taxon>
    </lineage>
</organism>
<sequence>MNSSKVRSFLTVKQMKEEGLPWLVREDHLAQGNEQQVAAFVLSRQGMRLIASLRDASLKLGDHCKYFQWLDEHVAKIGGKFGGNTGCEMISYGAVMGKLEWEIA</sequence>
<keyword evidence="2" id="KW-1185">Reference proteome</keyword>
<accession>A0ABU6RUD7</accession>